<organism evidence="9 10">
    <name type="scientific">Nocardia veterana</name>
    <dbReference type="NCBI Taxonomy" id="132249"/>
    <lineage>
        <taxon>Bacteria</taxon>
        <taxon>Bacillati</taxon>
        <taxon>Actinomycetota</taxon>
        <taxon>Actinomycetes</taxon>
        <taxon>Mycobacteriales</taxon>
        <taxon>Nocardiaceae</taxon>
        <taxon>Nocardia</taxon>
    </lineage>
</organism>
<name>A0A7X6LVR5_9NOCA</name>
<evidence type="ECO:0000313" key="10">
    <source>
        <dbReference type="Proteomes" id="UP000523447"/>
    </source>
</evidence>
<dbReference type="SUPFAM" id="SSF103473">
    <property type="entry name" value="MFS general substrate transporter"/>
    <property type="match status" value="1"/>
</dbReference>
<feature type="transmembrane region" description="Helical" evidence="7">
    <location>
        <begin position="197"/>
        <end position="216"/>
    </location>
</feature>
<dbReference type="InterPro" id="IPR036259">
    <property type="entry name" value="MFS_trans_sf"/>
</dbReference>
<keyword evidence="4 7" id="KW-0812">Transmembrane</keyword>
<dbReference type="CDD" id="cd17321">
    <property type="entry name" value="MFS_MMR_MDR_like"/>
    <property type="match status" value="1"/>
</dbReference>
<feature type="transmembrane region" description="Helical" evidence="7">
    <location>
        <begin position="331"/>
        <end position="348"/>
    </location>
</feature>
<keyword evidence="3" id="KW-1003">Cell membrane</keyword>
<dbReference type="PROSITE" id="PS50850">
    <property type="entry name" value="MFS"/>
    <property type="match status" value="1"/>
</dbReference>
<evidence type="ECO:0000259" key="8">
    <source>
        <dbReference type="PROSITE" id="PS50850"/>
    </source>
</evidence>
<dbReference type="InterPro" id="IPR020846">
    <property type="entry name" value="MFS_dom"/>
</dbReference>
<accession>A0A7X6LVR5</accession>
<proteinExistence type="predicted"/>
<feature type="transmembrane region" description="Helical" evidence="7">
    <location>
        <begin position="106"/>
        <end position="126"/>
    </location>
</feature>
<feature type="transmembrane region" description="Helical" evidence="7">
    <location>
        <begin position="433"/>
        <end position="455"/>
    </location>
</feature>
<evidence type="ECO:0000256" key="1">
    <source>
        <dbReference type="ARBA" id="ARBA00004651"/>
    </source>
</evidence>
<keyword evidence="10" id="KW-1185">Reference proteome</keyword>
<dbReference type="AlphaFoldDB" id="A0A7X6LVR5"/>
<protein>
    <submittedName>
        <fullName evidence="9">MFS transporter</fullName>
    </submittedName>
</protein>
<feature type="transmembrane region" description="Helical" evidence="7">
    <location>
        <begin position="360"/>
        <end position="382"/>
    </location>
</feature>
<dbReference type="Gene3D" id="1.20.1250.20">
    <property type="entry name" value="MFS general substrate transporter like domains"/>
    <property type="match status" value="1"/>
</dbReference>
<feature type="domain" description="Major facilitator superfamily (MFS) profile" evidence="8">
    <location>
        <begin position="10"/>
        <end position="459"/>
    </location>
</feature>
<feature type="transmembrane region" description="Helical" evidence="7">
    <location>
        <begin position="76"/>
        <end position="94"/>
    </location>
</feature>
<dbReference type="Gene3D" id="1.20.1720.10">
    <property type="entry name" value="Multidrug resistance protein D"/>
    <property type="match status" value="1"/>
</dbReference>
<evidence type="ECO:0000256" key="4">
    <source>
        <dbReference type="ARBA" id="ARBA00022692"/>
    </source>
</evidence>
<feature type="transmembrane region" description="Helical" evidence="7">
    <location>
        <begin position="267"/>
        <end position="286"/>
    </location>
</feature>
<dbReference type="GO" id="GO:0022857">
    <property type="term" value="F:transmembrane transporter activity"/>
    <property type="evidence" value="ECO:0007669"/>
    <property type="project" value="InterPro"/>
</dbReference>
<feature type="transmembrane region" description="Helical" evidence="7">
    <location>
        <begin position="298"/>
        <end position="319"/>
    </location>
</feature>
<dbReference type="Proteomes" id="UP000523447">
    <property type="component" value="Unassembled WGS sequence"/>
</dbReference>
<feature type="transmembrane region" description="Helical" evidence="7">
    <location>
        <begin position="138"/>
        <end position="157"/>
    </location>
</feature>
<evidence type="ECO:0000256" key="7">
    <source>
        <dbReference type="SAM" id="Phobius"/>
    </source>
</evidence>
<feature type="transmembrane region" description="Helical" evidence="7">
    <location>
        <begin position="163"/>
        <end position="185"/>
    </location>
</feature>
<sequence length="475" mass="47715">MYRKYAAGCALAAITVAQLMIALDMAVVNVALPAIRRDLGFEPVDLSWVVHSYALTFGGCLLLGGRAGDLFGRRRLFVLGLAGFALASLAGGLAQQPWQLVAARAAQGIAAAAVAPATLAMLTVLFPHGPARVRAFGLWSAANGAGGALGVLLGGILTEYAGWRWVMLINLPIAAIVLGLSAFGIPADHRAGERKPLDVAGSLTATLGAGSLVLAVVRTDRSGWSSPVTLSLLAGAVVLLGIFVLVERRAAVPLVRLAMLRNRWVAGANLFVLLAAAGQFSAFYFVSLYMQQALGMSAAATGLAFVPFSAGVIAGTAVATRLGVARSPRTALIPGALTAAAGLAWFALLDPHGTFLTDVLGPSLVAGIGFGLCLGPLAAAATTGVAPTEAGMASGLLNSARQLGGAVGLAALATLAARDTGATVTTESLAHGYATGLAVGAALLLAAALVAAVVLPRRTAGEITTLPAPTPVGAE</sequence>
<evidence type="ECO:0000313" key="9">
    <source>
        <dbReference type="EMBL" id="NKY85036.1"/>
    </source>
</evidence>
<feature type="transmembrane region" description="Helical" evidence="7">
    <location>
        <begin position="403"/>
        <end position="421"/>
    </location>
</feature>
<dbReference type="PANTHER" id="PTHR42718">
    <property type="entry name" value="MAJOR FACILITATOR SUPERFAMILY MULTIDRUG TRANSPORTER MFSC"/>
    <property type="match status" value="1"/>
</dbReference>
<dbReference type="GO" id="GO:0005886">
    <property type="term" value="C:plasma membrane"/>
    <property type="evidence" value="ECO:0007669"/>
    <property type="project" value="UniProtKB-SubCell"/>
</dbReference>
<keyword evidence="2" id="KW-0813">Transport</keyword>
<dbReference type="InterPro" id="IPR011701">
    <property type="entry name" value="MFS"/>
</dbReference>
<dbReference type="EMBL" id="JAAXPE010000003">
    <property type="protein sequence ID" value="NKY85036.1"/>
    <property type="molecule type" value="Genomic_DNA"/>
</dbReference>
<evidence type="ECO:0000256" key="2">
    <source>
        <dbReference type="ARBA" id="ARBA00022448"/>
    </source>
</evidence>
<dbReference type="RefSeq" id="WP_040722226.1">
    <property type="nucleotide sequence ID" value="NZ_CAWPHS010000023.1"/>
</dbReference>
<keyword evidence="6 7" id="KW-0472">Membrane</keyword>
<feature type="transmembrane region" description="Helical" evidence="7">
    <location>
        <begin position="228"/>
        <end position="246"/>
    </location>
</feature>
<comment type="caution">
    <text evidence="9">The sequence shown here is derived from an EMBL/GenBank/DDBJ whole genome shotgun (WGS) entry which is preliminary data.</text>
</comment>
<evidence type="ECO:0000256" key="3">
    <source>
        <dbReference type="ARBA" id="ARBA00022475"/>
    </source>
</evidence>
<evidence type="ECO:0000256" key="6">
    <source>
        <dbReference type="ARBA" id="ARBA00023136"/>
    </source>
</evidence>
<reference evidence="9 10" key="1">
    <citation type="submission" date="2020-04" db="EMBL/GenBank/DDBJ databases">
        <title>MicrobeNet Type strains.</title>
        <authorList>
            <person name="Nicholson A.C."/>
        </authorList>
    </citation>
    <scope>NUCLEOTIDE SEQUENCE [LARGE SCALE GENOMIC DNA]</scope>
    <source>
        <strain evidence="9 10">DSM 44445</strain>
    </source>
</reference>
<dbReference type="Pfam" id="PF07690">
    <property type="entry name" value="MFS_1"/>
    <property type="match status" value="1"/>
</dbReference>
<dbReference type="PANTHER" id="PTHR42718:SF46">
    <property type="entry name" value="BLR6921 PROTEIN"/>
    <property type="match status" value="1"/>
</dbReference>
<keyword evidence="5 7" id="KW-1133">Transmembrane helix</keyword>
<evidence type="ECO:0000256" key="5">
    <source>
        <dbReference type="ARBA" id="ARBA00022989"/>
    </source>
</evidence>
<feature type="transmembrane region" description="Helical" evidence="7">
    <location>
        <begin position="46"/>
        <end position="64"/>
    </location>
</feature>
<comment type="subcellular location">
    <subcellularLocation>
        <location evidence="1">Cell membrane</location>
        <topology evidence="1">Multi-pass membrane protein</topology>
    </subcellularLocation>
</comment>
<gene>
    <name evidence="9" type="ORF">HGA07_05280</name>
</gene>